<gene>
    <name evidence="8" type="ORF">SAMN05428642_101110</name>
</gene>
<keyword evidence="4" id="KW-0472">Membrane</keyword>
<dbReference type="SUPFAM" id="SSF48452">
    <property type="entry name" value="TPR-like"/>
    <property type="match status" value="1"/>
</dbReference>
<dbReference type="InterPro" id="IPR033985">
    <property type="entry name" value="SusD-like_N"/>
</dbReference>
<dbReference type="Gene3D" id="1.25.40.390">
    <property type="match status" value="1"/>
</dbReference>
<accession>A0A1K2IA39</accession>
<evidence type="ECO:0000313" key="8">
    <source>
        <dbReference type="EMBL" id="SFZ89277.1"/>
    </source>
</evidence>
<keyword evidence="3" id="KW-0732">Signal</keyword>
<organism evidence="8 9">
    <name type="scientific">Flaviramulus basaltis</name>
    <dbReference type="NCBI Taxonomy" id="369401"/>
    <lineage>
        <taxon>Bacteria</taxon>
        <taxon>Pseudomonadati</taxon>
        <taxon>Bacteroidota</taxon>
        <taxon>Flavobacteriia</taxon>
        <taxon>Flavobacteriales</taxon>
        <taxon>Flavobacteriaceae</taxon>
        <taxon>Flaviramulus</taxon>
    </lineage>
</organism>
<evidence type="ECO:0000259" key="7">
    <source>
        <dbReference type="Pfam" id="PF14322"/>
    </source>
</evidence>
<reference evidence="8 9" key="1">
    <citation type="submission" date="2016-10" db="EMBL/GenBank/DDBJ databases">
        <authorList>
            <person name="de Groot N.N."/>
        </authorList>
    </citation>
    <scope>NUCLEOTIDE SEQUENCE [LARGE SCALE GENOMIC DNA]</scope>
    <source>
        <strain evidence="8 9">DSM 18180</strain>
    </source>
</reference>
<comment type="similarity">
    <text evidence="2">Belongs to the SusD family.</text>
</comment>
<keyword evidence="5" id="KW-0998">Cell outer membrane</keyword>
<evidence type="ECO:0000256" key="2">
    <source>
        <dbReference type="ARBA" id="ARBA00006275"/>
    </source>
</evidence>
<evidence type="ECO:0000256" key="3">
    <source>
        <dbReference type="ARBA" id="ARBA00022729"/>
    </source>
</evidence>
<proteinExistence type="inferred from homology"/>
<evidence type="ECO:0000256" key="5">
    <source>
        <dbReference type="ARBA" id="ARBA00023237"/>
    </source>
</evidence>
<comment type="subcellular location">
    <subcellularLocation>
        <location evidence="1">Cell outer membrane</location>
    </subcellularLocation>
</comment>
<keyword evidence="9" id="KW-1185">Reference proteome</keyword>
<protein>
    <submittedName>
        <fullName evidence="8">SusD family protein</fullName>
    </submittedName>
</protein>
<sequence>MKKLIKLTLVTATLMLAYSCSEDYLVKEPSEFITTDQIAEAASKNPDVIRGTMTGIYALMFETGTGGTTNHDDFGQKGYDIYSDMMSSDMALSVSTYGWYRAEITEYQAALDFTRTRNYMVWRYYYRIIRSANTVIDALGGNDAIPENDENKYILGQAKTMRAHSYFYLAQFFQKTYNPSEEILPLYDDLLDQNGPKVAASEIYALIESDLLSAISLLNGYTRTAKVEVNQNIAKGVLAYVYGAMGGKDLDVKTLTGQIINSGEFTLMNDTEVLGGFNDVNTPGWMWGADITIDSGLDLVSWWGQVDYYSYSYAAYGDYKVIDSDLFATIPADDVRKGQFYNNPADARHLMPLFKFYDASRVAYGASTSVVADYIYMRVAEMYLLNAESSAKSGDEPGARTSLKFLLNQRIPDASYVDALSGQALLDEISLQTRIELWGEGKSYLAMKRFKDTRTRGDNHLSFVGQPISYDDEKMTFEIPESEIQNNPFVSSQNN</sequence>
<name>A0A1K2IA39_9FLAO</name>
<evidence type="ECO:0000313" key="9">
    <source>
        <dbReference type="Proteomes" id="UP000182544"/>
    </source>
</evidence>
<dbReference type="RefSeq" id="WP_072399605.1">
    <property type="nucleotide sequence ID" value="NZ_FPKV01000001.1"/>
</dbReference>
<evidence type="ECO:0000256" key="1">
    <source>
        <dbReference type="ARBA" id="ARBA00004442"/>
    </source>
</evidence>
<dbReference type="AlphaFoldDB" id="A0A1K2IA39"/>
<dbReference type="InterPro" id="IPR012944">
    <property type="entry name" value="SusD_RagB_dom"/>
</dbReference>
<dbReference type="STRING" id="369401.SAMN05428642_101110"/>
<evidence type="ECO:0000259" key="6">
    <source>
        <dbReference type="Pfam" id="PF07980"/>
    </source>
</evidence>
<dbReference type="InterPro" id="IPR011990">
    <property type="entry name" value="TPR-like_helical_dom_sf"/>
</dbReference>
<dbReference type="PROSITE" id="PS51257">
    <property type="entry name" value="PROKAR_LIPOPROTEIN"/>
    <property type="match status" value="1"/>
</dbReference>
<dbReference type="OrthoDB" id="1100079at2"/>
<dbReference type="Proteomes" id="UP000182544">
    <property type="component" value="Unassembled WGS sequence"/>
</dbReference>
<feature type="domain" description="SusD-like N-terminal" evidence="7">
    <location>
        <begin position="96"/>
        <end position="242"/>
    </location>
</feature>
<feature type="domain" description="RagB/SusD" evidence="6">
    <location>
        <begin position="352"/>
        <end position="491"/>
    </location>
</feature>
<dbReference type="Pfam" id="PF14322">
    <property type="entry name" value="SusD-like_3"/>
    <property type="match status" value="1"/>
</dbReference>
<dbReference type="EMBL" id="FPKV01000001">
    <property type="protein sequence ID" value="SFZ89277.1"/>
    <property type="molecule type" value="Genomic_DNA"/>
</dbReference>
<evidence type="ECO:0000256" key="4">
    <source>
        <dbReference type="ARBA" id="ARBA00023136"/>
    </source>
</evidence>
<dbReference type="GO" id="GO:0009279">
    <property type="term" value="C:cell outer membrane"/>
    <property type="evidence" value="ECO:0007669"/>
    <property type="project" value="UniProtKB-SubCell"/>
</dbReference>
<dbReference type="Pfam" id="PF07980">
    <property type="entry name" value="SusD_RagB"/>
    <property type="match status" value="1"/>
</dbReference>